<keyword evidence="3" id="KW-1185">Reference proteome</keyword>
<dbReference type="EMBL" id="WWCV01000005">
    <property type="protein sequence ID" value="MYN16038.1"/>
    <property type="molecule type" value="Genomic_DNA"/>
</dbReference>
<dbReference type="InterPro" id="IPR027463">
    <property type="entry name" value="AcrB_DN_DC_subdom"/>
</dbReference>
<dbReference type="Gene3D" id="3.30.70.1320">
    <property type="entry name" value="Multidrug efflux transporter AcrB pore domain like"/>
    <property type="match status" value="1"/>
</dbReference>
<feature type="transmembrane region" description="Helical" evidence="1">
    <location>
        <begin position="953"/>
        <end position="971"/>
    </location>
</feature>
<feature type="transmembrane region" description="Helical" evidence="1">
    <location>
        <begin position="848"/>
        <end position="870"/>
    </location>
</feature>
<keyword evidence="1" id="KW-1133">Transmembrane helix</keyword>
<reference evidence="2 3" key="1">
    <citation type="submission" date="2019-12" db="EMBL/GenBank/DDBJ databases">
        <title>Novel species isolated from a subtropical stream in China.</title>
        <authorList>
            <person name="Lu H."/>
        </authorList>
    </citation>
    <scope>NUCLEOTIDE SEQUENCE [LARGE SCALE GENOMIC DNA]</scope>
    <source>
        <strain evidence="2 3">FT107W</strain>
    </source>
</reference>
<dbReference type="PANTHER" id="PTHR32063">
    <property type="match status" value="1"/>
</dbReference>
<feature type="transmembrane region" description="Helical" evidence="1">
    <location>
        <begin position="384"/>
        <end position="409"/>
    </location>
</feature>
<comment type="caution">
    <text evidence="2">The sequence shown here is derived from an EMBL/GenBank/DDBJ whole genome shotgun (WGS) entry which is preliminary data.</text>
</comment>
<dbReference type="SUPFAM" id="SSF82714">
    <property type="entry name" value="Multidrug efflux transporter AcrB TolC docking domain, DN and DC subdomains"/>
    <property type="match status" value="2"/>
</dbReference>
<feature type="transmembrane region" description="Helical" evidence="1">
    <location>
        <begin position="877"/>
        <end position="899"/>
    </location>
</feature>
<dbReference type="Gene3D" id="3.30.70.1440">
    <property type="entry name" value="Multidrug efflux transporter AcrB pore domain"/>
    <property type="match status" value="1"/>
</dbReference>
<feature type="transmembrane region" description="Helical" evidence="1">
    <location>
        <begin position="358"/>
        <end position="378"/>
    </location>
</feature>
<keyword evidence="1" id="KW-0812">Transmembrane</keyword>
<dbReference type="AlphaFoldDB" id="A0A845HBL7"/>
<dbReference type="Proteomes" id="UP000484875">
    <property type="component" value="Unassembled WGS sequence"/>
</dbReference>
<protein>
    <submittedName>
        <fullName evidence="2">MMPL family transporter</fullName>
    </submittedName>
</protein>
<dbReference type="PANTHER" id="PTHR32063:SF0">
    <property type="entry name" value="SWARMING MOTILITY PROTEIN SWRC"/>
    <property type="match status" value="1"/>
</dbReference>
<evidence type="ECO:0000256" key="1">
    <source>
        <dbReference type="SAM" id="Phobius"/>
    </source>
</evidence>
<sequence>MSVAAWAQSHRRSILFLLLMLAMAGMVAALHLPVSLFPTIPFPRAVVSLDAGDQPAEQMEMLVTRPVEEAVRRVPGVRNLRSTTSRGSAEVSINFDWGRDMAGATLEVNAAIAQVLGQLPAGTQMTTRRMDPTVFPIIAYSLVSSTLSPVQLRDLAEYQLRPLLSSVNGVSSVQTMGGALEEYRVTVDPVRLRAHDLTLDEVARTLAAANVLSAVGRLEDHYKLYLVMSDTRLQSLAQIRQTVLRNAAGAMVRLADVGTVEQAVVPEWTRVTADGRDAVLFSVYQQPGSNSVQIAADVKAKLVEYRRNIPAGVRIASWYDQSELVTESAASVRDAVLIGIGLSALVLLVFLRNVKVTMIAVVVVPAVLASTVLLLSVLGMSFNIMTLGGMAAAVGLIIDDAIVMIEHIVRRLQGGRGEMHERVISAAIEFTRPLAGSSASTLVIFAPLAFLSGVTGAFFKALSLTMAAALFISFLLTWLAVPLLAERFLKARDAEPHPESRLLLWLQRHYRRTLTALFRRPLLALLAVAALVMVGILAFRAVGSGFMPAMDEGGFVLDYRSQPGTALSETDRLLRQVEQIVRNTPDVDSYSRRTGTGLGGGLSEANSGDFFIRLKAGNRRPVEAVMDDIRGRVERDVPGLTIEMAQLMEDLIGDLTAVPQPVEIKIFADTPEQLNRAAQKVAARIAKINGVVDVRNGINPAGDALLIHIDPAKAAQEGSDVDAISKSVDAMLNGVVATRVAVGAKMVGLRLWIPKALRGTDTALLQLQLRAPDGHLFPLQRVATMQAVTGQPQIARENLKRMVAVTARISGRDLGSVIADVKQAMAQPDALPAGAYFTLGGLYEQQQIAFQGLLMVFAAAAALVFLLLLFMYESFRIALAILVTALLAVSAVFAGLWISRTELNISAMMGMTMIIGMATEVAIFYYSEQRDLLRTMPMEQALVEAGINRMRPIAMTTLAAILTLLPLAFAIGKGSEMQQPLAIAIISGLVVQLPLVLLLMPVLAYVTRNRNGA</sequence>
<dbReference type="RefSeq" id="WP_161088794.1">
    <property type="nucleotide sequence ID" value="NZ_WWCV01000005.1"/>
</dbReference>
<proteinExistence type="predicted"/>
<feature type="transmembrane region" description="Helical" evidence="1">
    <location>
        <begin position="522"/>
        <end position="542"/>
    </location>
</feature>
<accession>A0A845HBL7</accession>
<feature type="transmembrane region" description="Helical" evidence="1">
    <location>
        <begin position="983"/>
        <end position="1006"/>
    </location>
</feature>
<keyword evidence="1" id="KW-0472">Membrane</keyword>
<name>A0A845HBL7_9BURK</name>
<dbReference type="Gene3D" id="1.20.1640.10">
    <property type="entry name" value="Multidrug efflux transporter AcrB transmembrane domain"/>
    <property type="match status" value="2"/>
</dbReference>
<dbReference type="SUPFAM" id="SSF82866">
    <property type="entry name" value="Multidrug efflux transporter AcrB transmembrane domain"/>
    <property type="match status" value="2"/>
</dbReference>
<gene>
    <name evidence="2" type="ORF">GTP81_04675</name>
</gene>
<dbReference type="GO" id="GO:0005886">
    <property type="term" value="C:plasma membrane"/>
    <property type="evidence" value="ECO:0007669"/>
    <property type="project" value="TreeGrafter"/>
</dbReference>
<feature type="transmembrane region" description="Helical" evidence="1">
    <location>
        <begin position="430"/>
        <end position="451"/>
    </location>
</feature>
<dbReference type="Gene3D" id="3.30.2090.10">
    <property type="entry name" value="Multidrug efflux transporter AcrB TolC docking domain, DN and DC subdomains"/>
    <property type="match status" value="2"/>
</dbReference>
<evidence type="ECO:0000313" key="2">
    <source>
        <dbReference type="EMBL" id="MYN16038.1"/>
    </source>
</evidence>
<dbReference type="PRINTS" id="PR00702">
    <property type="entry name" value="ACRIFLAVINRP"/>
</dbReference>
<dbReference type="GO" id="GO:0042910">
    <property type="term" value="F:xenobiotic transmembrane transporter activity"/>
    <property type="evidence" value="ECO:0007669"/>
    <property type="project" value="TreeGrafter"/>
</dbReference>
<dbReference type="SUPFAM" id="SSF82693">
    <property type="entry name" value="Multidrug efflux transporter AcrB pore domain, PN1, PN2, PC1 and PC2 subdomains"/>
    <property type="match status" value="3"/>
</dbReference>
<dbReference type="Gene3D" id="3.30.70.1430">
    <property type="entry name" value="Multidrug efflux transporter AcrB pore domain"/>
    <property type="match status" value="2"/>
</dbReference>
<feature type="transmembrane region" description="Helical" evidence="1">
    <location>
        <begin position="335"/>
        <end position="351"/>
    </location>
</feature>
<dbReference type="InterPro" id="IPR001036">
    <property type="entry name" value="Acrflvin-R"/>
</dbReference>
<feature type="transmembrane region" description="Helical" evidence="1">
    <location>
        <begin position="457"/>
        <end position="481"/>
    </location>
</feature>
<dbReference type="Pfam" id="PF00873">
    <property type="entry name" value="ACR_tran"/>
    <property type="match status" value="1"/>
</dbReference>
<feature type="transmembrane region" description="Helical" evidence="1">
    <location>
        <begin position="905"/>
        <end position="926"/>
    </location>
</feature>
<organism evidence="2 3">
    <name type="scientific">Duganella vulcania</name>
    <dbReference type="NCBI Taxonomy" id="2692166"/>
    <lineage>
        <taxon>Bacteria</taxon>
        <taxon>Pseudomonadati</taxon>
        <taxon>Pseudomonadota</taxon>
        <taxon>Betaproteobacteria</taxon>
        <taxon>Burkholderiales</taxon>
        <taxon>Oxalobacteraceae</taxon>
        <taxon>Telluria group</taxon>
        <taxon>Duganella</taxon>
    </lineage>
</organism>
<evidence type="ECO:0000313" key="3">
    <source>
        <dbReference type="Proteomes" id="UP000484875"/>
    </source>
</evidence>